<dbReference type="InterPro" id="IPR011335">
    <property type="entry name" value="Restrct_endonuc-II-like"/>
</dbReference>
<reference evidence="2" key="1">
    <citation type="submission" date="2022-08" db="EMBL/GenBank/DDBJ databases">
        <title>Chelativorans sichuanense sp. nov., a paraffin oil-degrading bacterium isolated from a mixture of oil-based drill cuttings and paddy soil.</title>
        <authorList>
            <person name="Yu J."/>
            <person name="Liu H."/>
            <person name="Chen Q."/>
        </authorList>
    </citation>
    <scope>NUCLEOTIDE SEQUENCE</scope>
    <source>
        <strain evidence="2">SCAU 2101</strain>
    </source>
</reference>
<dbReference type="RefSeq" id="WP_261514490.1">
    <property type="nucleotide sequence ID" value="NZ_JAODNV010000006.1"/>
</dbReference>
<dbReference type="InterPro" id="IPR038365">
    <property type="entry name" value="EcoRII_C_sf"/>
</dbReference>
<keyword evidence="3" id="KW-1185">Reference proteome</keyword>
<dbReference type="GO" id="GO:0009307">
    <property type="term" value="P:DNA restriction-modification system"/>
    <property type="evidence" value="ECO:0007669"/>
    <property type="project" value="InterPro"/>
</dbReference>
<dbReference type="Gene3D" id="3.40.91.80">
    <property type="match status" value="1"/>
</dbReference>
<protein>
    <submittedName>
        <fullName evidence="2">Type II restriction endonuclease</fullName>
    </submittedName>
</protein>
<evidence type="ECO:0000313" key="3">
    <source>
        <dbReference type="Proteomes" id="UP001149009"/>
    </source>
</evidence>
<feature type="domain" description="Restriction endonuclease type II EcoRII C-terminal" evidence="1">
    <location>
        <begin position="240"/>
        <end position="407"/>
    </location>
</feature>
<dbReference type="SUPFAM" id="SSF52980">
    <property type="entry name" value="Restriction endonuclease-like"/>
    <property type="match status" value="1"/>
</dbReference>
<dbReference type="Pfam" id="PF09019">
    <property type="entry name" value="EcoRII-C"/>
    <property type="match status" value="1"/>
</dbReference>
<evidence type="ECO:0000313" key="2">
    <source>
        <dbReference type="EMBL" id="MCT8989632.1"/>
    </source>
</evidence>
<proteinExistence type="predicted"/>
<keyword evidence="2" id="KW-0540">Nuclease</keyword>
<dbReference type="InterPro" id="IPR015109">
    <property type="entry name" value="Restrct_endonuc_II_EcoRII_C"/>
</dbReference>
<dbReference type="GO" id="GO:0009036">
    <property type="term" value="F:type II site-specific deoxyribonuclease activity"/>
    <property type="evidence" value="ECO:0007669"/>
    <property type="project" value="InterPro"/>
</dbReference>
<gene>
    <name evidence="2" type="ORF">NYR54_04885</name>
</gene>
<keyword evidence="2" id="KW-0378">Hydrolase</keyword>
<dbReference type="GO" id="GO:0003677">
    <property type="term" value="F:DNA binding"/>
    <property type="evidence" value="ECO:0007669"/>
    <property type="project" value="InterPro"/>
</dbReference>
<dbReference type="AlphaFoldDB" id="A0A9X3B622"/>
<accession>A0A9X3B622</accession>
<evidence type="ECO:0000259" key="1">
    <source>
        <dbReference type="Pfam" id="PF09019"/>
    </source>
</evidence>
<name>A0A9X3B622_9HYPH</name>
<dbReference type="EMBL" id="JAODNV010000006">
    <property type="protein sequence ID" value="MCT8989632.1"/>
    <property type="molecule type" value="Genomic_DNA"/>
</dbReference>
<organism evidence="2 3">
    <name type="scientific">Chelativorans petroleitrophicus</name>
    <dbReference type="NCBI Taxonomy" id="2975484"/>
    <lineage>
        <taxon>Bacteria</taxon>
        <taxon>Pseudomonadati</taxon>
        <taxon>Pseudomonadota</taxon>
        <taxon>Alphaproteobacteria</taxon>
        <taxon>Hyphomicrobiales</taxon>
        <taxon>Phyllobacteriaceae</taxon>
        <taxon>Chelativorans</taxon>
    </lineage>
</organism>
<dbReference type="Proteomes" id="UP001149009">
    <property type="component" value="Unassembled WGS sequence"/>
</dbReference>
<comment type="caution">
    <text evidence="2">The sequence shown here is derived from an EMBL/GenBank/DDBJ whole genome shotgun (WGS) entry which is preliminary data.</text>
</comment>
<sequence>MTIRRGLLSNHFRGVAVKRLAAVDANPESSNQHEVTGSEPLVRILGRDDRKFPRGGEDNRFPATYIWIAGEQEALSEEGWLSWYDARRNDPKRSAEWRLYYQGNAVTSMMKAGDVLFLARKPDDHLLFIVTPDDGTIRNQLIWLFGLDGQIGFRFESQEIGSDNDAELDFAARYILDELGIEPEEPEADRLDSLIEKFGLTFPSTSVLSGLARMSLPDVNARDDPDEALVLWMEREEQLFRRLERRIVAERIREGFATAEEVDVDGFLSFSLSVQNRRKSRAGAALENHLAAVFDTFGIRYARGAETENRNRPDFLFPGQAEYRDITFPAARLTMLGAKSTLKDRWRQVLSEAARIEHKHLLTLEPGISENQTDEMRAKLLQLVVPRRLHQTYRLSQQAWLMDVSGFLALVADRQA</sequence>
<keyword evidence="2" id="KW-0255">Endonuclease</keyword>